<dbReference type="EMBL" id="CAACVI010000050">
    <property type="protein sequence ID" value="VEN75268.1"/>
    <property type="molecule type" value="Genomic_DNA"/>
</dbReference>
<gene>
    <name evidence="7" type="ORF">EPICR_70110</name>
</gene>
<feature type="transmembrane region" description="Helical" evidence="6">
    <location>
        <begin position="66"/>
        <end position="85"/>
    </location>
</feature>
<name>A0A484HNW8_9BACT</name>
<evidence type="ECO:0000256" key="3">
    <source>
        <dbReference type="ARBA" id="ARBA00022692"/>
    </source>
</evidence>
<accession>A0A484HNW8</accession>
<keyword evidence="3 6" id="KW-0812">Transmembrane</keyword>
<evidence type="ECO:0000256" key="5">
    <source>
        <dbReference type="ARBA" id="ARBA00023136"/>
    </source>
</evidence>
<dbReference type="InterPro" id="IPR003339">
    <property type="entry name" value="ABC/ECF_trnsptr_transmembrane"/>
</dbReference>
<organism evidence="7">
    <name type="scientific">uncultured Desulfobacteraceae bacterium</name>
    <dbReference type="NCBI Taxonomy" id="218296"/>
    <lineage>
        <taxon>Bacteria</taxon>
        <taxon>Pseudomonadati</taxon>
        <taxon>Thermodesulfobacteriota</taxon>
        <taxon>Desulfobacteria</taxon>
        <taxon>Desulfobacterales</taxon>
        <taxon>Desulfobacteraceae</taxon>
        <taxon>environmental samples</taxon>
    </lineage>
</organism>
<sequence>MLEPSLHSPRFENSLLRRTDPRIKAVSVLIISPAILHAGAIPLLALSGIFFFFLKTAGFSILSVIWRTRRFGVFLVFLFAVRAFSPPGDLPGGPWLQWSWEGARLGALSAWRLFDIVLLGILFSSTTTHSETRGAAQWLLRPVPLIPERKAAMMLGLLLRFIPVIFEQAAEISTAQRARLMERRKNPVYKIRKTALPLIRKTFDSADRLAEAMEARLYSESRAQMKFEPLKKKALIPAAILCAGTLIAAL</sequence>
<comment type="subcellular location">
    <subcellularLocation>
        <location evidence="1">Membrane</location>
        <topology evidence="1">Multi-pass membrane protein</topology>
    </subcellularLocation>
</comment>
<protein>
    <recommendedName>
        <fullName evidence="8">Energy-coupling factor transporter transmembrane protein EcfT</fullName>
    </recommendedName>
</protein>
<evidence type="ECO:0000256" key="4">
    <source>
        <dbReference type="ARBA" id="ARBA00022989"/>
    </source>
</evidence>
<evidence type="ECO:0000313" key="7">
    <source>
        <dbReference type="EMBL" id="VEN75268.1"/>
    </source>
</evidence>
<evidence type="ECO:0000256" key="1">
    <source>
        <dbReference type="ARBA" id="ARBA00004141"/>
    </source>
</evidence>
<dbReference type="CDD" id="cd16914">
    <property type="entry name" value="EcfT"/>
    <property type="match status" value="1"/>
</dbReference>
<keyword evidence="4 6" id="KW-1133">Transmembrane helix</keyword>
<dbReference type="InterPro" id="IPR051611">
    <property type="entry name" value="ECF_transporter_component"/>
</dbReference>
<reference evidence="7" key="1">
    <citation type="submission" date="2019-01" db="EMBL/GenBank/DDBJ databases">
        <authorList>
            <consortium name="Genoscope - CEA"/>
            <person name="William W."/>
        </authorList>
    </citation>
    <scope>NUCLEOTIDE SEQUENCE</scope>
    <source>
        <strain evidence="7">CR-1</strain>
    </source>
</reference>
<evidence type="ECO:0000256" key="2">
    <source>
        <dbReference type="ARBA" id="ARBA00022475"/>
    </source>
</evidence>
<dbReference type="GO" id="GO:0005886">
    <property type="term" value="C:plasma membrane"/>
    <property type="evidence" value="ECO:0007669"/>
    <property type="project" value="UniProtKB-ARBA"/>
</dbReference>
<keyword evidence="5 6" id="KW-0472">Membrane</keyword>
<dbReference type="PANTHER" id="PTHR34857">
    <property type="entry name" value="SLL0384 PROTEIN"/>
    <property type="match status" value="1"/>
</dbReference>
<feature type="transmembrane region" description="Helical" evidence="6">
    <location>
        <begin position="105"/>
        <end position="123"/>
    </location>
</feature>
<proteinExistence type="predicted"/>
<dbReference type="PANTHER" id="PTHR34857:SF2">
    <property type="entry name" value="SLL0384 PROTEIN"/>
    <property type="match status" value="1"/>
</dbReference>
<dbReference type="Pfam" id="PF02361">
    <property type="entry name" value="CbiQ"/>
    <property type="match status" value="1"/>
</dbReference>
<dbReference type="AlphaFoldDB" id="A0A484HNW8"/>
<evidence type="ECO:0008006" key="8">
    <source>
        <dbReference type="Google" id="ProtNLM"/>
    </source>
</evidence>
<evidence type="ECO:0000256" key="6">
    <source>
        <dbReference type="SAM" id="Phobius"/>
    </source>
</evidence>
<keyword evidence="2" id="KW-1003">Cell membrane</keyword>